<feature type="compositionally biased region" description="Basic residues" evidence="1">
    <location>
        <begin position="204"/>
        <end position="215"/>
    </location>
</feature>
<gene>
    <name evidence="2" type="ORF">CANINC_002572</name>
</gene>
<sequence length="215" mass="24963">MEYLGLSNVITKLLEARSKNRLIECQRDEEAVIKQVVNATVDQDKFMICGQTAQENLYNIVHILGLVRTYSGMMKMQDNFSIDLRDPRAFSINKWGIMEFTSRFSNIPIDPRRVVLSISQHFPRNETFKPLIEFTISVYNGNSSINIAQVIGQIYKMAEELCDTHSFELKFMYSDSNTNLPIGNPNKKPKRVPKGVHKNWQPKQKSKYRVRNRDN</sequence>
<proteinExistence type="predicted"/>
<reference evidence="2 3" key="1">
    <citation type="journal article" date="2019" name="Front. Genet.">
        <title>Whole-Genome Sequencing of the Opportunistic Yeast Pathogen Candida inconspicua Uncovers Its Hybrid Origin.</title>
        <authorList>
            <person name="Mixao V."/>
            <person name="Hansen A.P."/>
            <person name="Saus E."/>
            <person name="Boekhout T."/>
            <person name="Lass-Florl C."/>
            <person name="Gabaldon T."/>
        </authorList>
    </citation>
    <scope>NUCLEOTIDE SEQUENCE [LARGE SCALE GENOMIC DNA]</scope>
    <source>
        <strain evidence="2 3">CBS 180</strain>
    </source>
</reference>
<organism evidence="2 3">
    <name type="scientific">Pichia inconspicua</name>
    <dbReference type="NCBI Taxonomy" id="52247"/>
    <lineage>
        <taxon>Eukaryota</taxon>
        <taxon>Fungi</taxon>
        <taxon>Dikarya</taxon>
        <taxon>Ascomycota</taxon>
        <taxon>Saccharomycotina</taxon>
        <taxon>Pichiomycetes</taxon>
        <taxon>Pichiales</taxon>
        <taxon>Pichiaceae</taxon>
        <taxon>Pichia</taxon>
    </lineage>
</organism>
<accession>A0A4T0X119</accession>
<evidence type="ECO:0000256" key="1">
    <source>
        <dbReference type="SAM" id="MobiDB-lite"/>
    </source>
</evidence>
<feature type="compositionally biased region" description="Basic residues" evidence="1">
    <location>
        <begin position="187"/>
        <end position="197"/>
    </location>
</feature>
<dbReference type="Proteomes" id="UP000307173">
    <property type="component" value="Unassembled WGS sequence"/>
</dbReference>
<dbReference type="AlphaFoldDB" id="A0A4T0X119"/>
<evidence type="ECO:0000313" key="2">
    <source>
        <dbReference type="EMBL" id="TID28394.1"/>
    </source>
</evidence>
<name>A0A4T0X119_9ASCO</name>
<keyword evidence="3" id="KW-1185">Reference proteome</keyword>
<dbReference type="EMBL" id="SELW01000405">
    <property type="protein sequence ID" value="TID28394.1"/>
    <property type="molecule type" value="Genomic_DNA"/>
</dbReference>
<evidence type="ECO:0000313" key="3">
    <source>
        <dbReference type="Proteomes" id="UP000307173"/>
    </source>
</evidence>
<feature type="region of interest" description="Disordered" evidence="1">
    <location>
        <begin position="180"/>
        <end position="215"/>
    </location>
</feature>
<comment type="caution">
    <text evidence="2">The sequence shown here is derived from an EMBL/GenBank/DDBJ whole genome shotgun (WGS) entry which is preliminary data.</text>
</comment>
<protein>
    <submittedName>
        <fullName evidence="2">Uncharacterized protein</fullName>
    </submittedName>
</protein>